<feature type="compositionally biased region" description="Basic and acidic residues" evidence="1">
    <location>
        <begin position="53"/>
        <end position="66"/>
    </location>
</feature>
<feature type="region of interest" description="Disordered" evidence="1">
    <location>
        <begin position="30"/>
        <end position="77"/>
    </location>
</feature>
<feature type="compositionally biased region" description="Basic residues" evidence="1">
    <location>
        <begin position="34"/>
        <end position="45"/>
    </location>
</feature>
<organism evidence="2 3">
    <name type="scientific">Emiliania huxleyi (strain CCMP1516)</name>
    <dbReference type="NCBI Taxonomy" id="280463"/>
    <lineage>
        <taxon>Eukaryota</taxon>
        <taxon>Haptista</taxon>
        <taxon>Haptophyta</taxon>
        <taxon>Prymnesiophyceae</taxon>
        <taxon>Isochrysidales</taxon>
        <taxon>Noelaerhabdaceae</taxon>
        <taxon>Emiliania</taxon>
    </lineage>
</organism>
<dbReference type="Proteomes" id="UP000013827">
    <property type="component" value="Unassembled WGS sequence"/>
</dbReference>
<keyword evidence="3" id="KW-1185">Reference proteome</keyword>
<evidence type="ECO:0000313" key="3">
    <source>
        <dbReference type="Proteomes" id="UP000013827"/>
    </source>
</evidence>
<accession>A0A0D3ISD0</accession>
<evidence type="ECO:0000313" key="2">
    <source>
        <dbReference type="EnsemblProtists" id="EOD14165"/>
    </source>
</evidence>
<reference evidence="3" key="1">
    <citation type="journal article" date="2013" name="Nature">
        <title>Pan genome of the phytoplankton Emiliania underpins its global distribution.</title>
        <authorList>
            <person name="Read B.A."/>
            <person name="Kegel J."/>
            <person name="Klute M.J."/>
            <person name="Kuo A."/>
            <person name="Lefebvre S.C."/>
            <person name="Maumus F."/>
            <person name="Mayer C."/>
            <person name="Miller J."/>
            <person name="Monier A."/>
            <person name="Salamov A."/>
            <person name="Young J."/>
            <person name="Aguilar M."/>
            <person name="Claverie J.M."/>
            <person name="Frickenhaus S."/>
            <person name="Gonzalez K."/>
            <person name="Herman E.K."/>
            <person name="Lin Y.C."/>
            <person name="Napier J."/>
            <person name="Ogata H."/>
            <person name="Sarno A.F."/>
            <person name="Shmutz J."/>
            <person name="Schroeder D."/>
            <person name="de Vargas C."/>
            <person name="Verret F."/>
            <person name="von Dassow P."/>
            <person name="Valentin K."/>
            <person name="Van de Peer Y."/>
            <person name="Wheeler G."/>
            <person name="Dacks J.B."/>
            <person name="Delwiche C.F."/>
            <person name="Dyhrman S.T."/>
            <person name="Glockner G."/>
            <person name="John U."/>
            <person name="Richards T."/>
            <person name="Worden A.Z."/>
            <person name="Zhang X."/>
            <person name="Grigoriev I.V."/>
            <person name="Allen A.E."/>
            <person name="Bidle K."/>
            <person name="Borodovsky M."/>
            <person name="Bowler C."/>
            <person name="Brownlee C."/>
            <person name="Cock J.M."/>
            <person name="Elias M."/>
            <person name="Gladyshev V.N."/>
            <person name="Groth M."/>
            <person name="Guda C."/>
            <person name="Hadaegh A."/>
            <person name="Iglesias-Rodriguez M.D."/>
            <person name="Jenkins J."/>
            <person name="Jones B.M."/>
            <person name="Lawson T."/>
            <person name="Leese F."/>
            <person name="Lindquist E."/>
            <person name="Lobanov A."/>
            <person name="Lomsadze A."/>
            <person name="Malik S.B."/>
            <person name="Marsh M.E."/>
            <person name="Mackinder L."/>
            <person name="Mock T."/>
            <person name="Mueller-Roeber B."/>
            <person name="Pagarete A."/>
            <person name="Parker M."/>
            <person name="Probert I."/>
            <person name="Quesneville H."/>
            <person name="Raines C."/>
            <person name="Rensing S.A."/>
            <person name="Riano-Pachon D.M."/>
            <person name="Richier S."/>
            <person name="Rokitta S."/>
            <person name="Shiraiwa Y."/>
            <person name="Soanes D.M."/>
            <person name="van der Giezen M."/>
            <person name="Wahlund T.M."/>
            <person name="Williams B."/>
            <person name="Wilson W."/>
            <person name="Wolfe G."/>
            <person name="Wurch L.L."/>
        </authorList>
    </citation>
    <scope>NUCLEOTIDE SEQUENCE</scope>
</reference>
<feature type="compositionally biased region" description="Basic residues" evidence="1">
    <location>
        <begin position="67"/>
        <end position="77"/>
    </location>
</feature>
<dbReference type="RefSeq" id="XP_005766594.1">
    <property type="nucleotide sequence ID" value="XM_005766537.1"/>
</dbReference>
<dbReference type="PaxDb" id="2903-EOD14165"/>
<sequence length="77" mass="8689">MDTDALTTTSATGLLKPRVVKTKISKARAAAQKLTRKQKLRKAKKQERGAANADRREIKAEHDAHKAERRLRAKALW</sequence>
<dbReference type="HOGENOM" id="CLU_2643218_0_0_1"/>
<proteinExistence type="predicted"/>
<evidence type="ECO:0000256" key="1">
    <source>
        <dbReference type="SAM" id="MobiDB-lite"/>
    </source>
</evidence>
<name>A0A0D3ISD0_EMIH1</name>
<dbReference type="GeneID" id="17260241"/>
<dbReference type="EnsemblProtists" id="EOD14165">
    <property type="protein sequence ID" value="EOD14165"/>
    <property type="gene ID" value="EMIHUDRAFT_212212"/>
</dbReference>
<dbReference type="AlphaFoldDB" id="A0A0D3ISD0"/>
<protein>
    <submittedName>
        <fullName evidence="2">Uncharacterized protein</fullName>
    </submittedName>
</protein>
<dbReference type="KEGG" id="ehx:EMIHUDRAFT_212212"/>
<reference evidence="2" key="2">
    <citation type="submission" date="2024-10" db="UniProtKB">
        <authorList>
            <consortium name="EnsemblProtists"/>
        </authorList>
    </citation>
    <scope>IDENTIFICATION</scope>
</reference>